<sequence length="143" mass="15053">MSTLPKVAVDVTPESRAFWDGLARGELVVTWCEACDGHVWPPRDRCPACLAGPTTTRVLSGEGTLYSYTVVHRPDPAFAEAVPYVLGYVSLDGGPTIMANVAGVPFDRLEVGMRLRLRAPEGGADGPVGGAVFEPVPGEDATA</sequence>
<dbReference type="InterPro" id="IPR002878">
    <property type="entry name" value="ChsH2_C"/>
</dbReference>
<dbReference type="SUPFAM" id="SSF50249">
    <property type="entry name" value="Nucleic acid-binding proteins"/>
    <property type="match status" value="1"/>
</dbReference>
<proteinExistence type="predicted"/>
<reference evidence="3 4" key="1">
    <citation type="submission" date="2019-06" db="EMBL/GenBank/DDBJ databases">
        <title>Sequencing the genomes of 1000 actinobacteria strains.</title>
        <authorList>
            <person name="Klenk H.-P."/>
        </authorList>
    </citation>
    <scope>NUCLEOTIDE SEQUENCE [LARGE SCALE GENOMIC DNA]</scope>
    <source>
        <strain evidence="3 4">DSM 43186</strain>
    </source>
</reference>
<dbReference type="EMBL" id="VFPQ01000001">
    <property type="protein sequence ID" value="TQM76742.1"/>
    <property type="molecule type" value="Genomic_DNA"/>
</dbReference>
<dbReference type="PANTHER" id="PTHR34075:SF5">
    <property type="entry name" value="BLR3430 PROTEIN"/>
    <property type="match status" value="1"/>
</dbReference>
<dbReference type="Proteomes" id="UP000319213">
    <property type="component" value="Unassembled WGS sequence"/>
</dbReference>
<dbReference type="Gene3D" id="6.10.30.10">
    <property type="match status" value="1"/>
</dbReference>
<evidence type="ECO:0008006" key="5">
    <source>
        <dbReference type="Google" id="ProtNLM"/>
    </source>
</evidence>
<feature type="domain" description="ChsH2 C-terminal OB-fold" evidence="1">
    <location>
        <begin position="58"/>
        <end position="118"/>
    </location>
</feature>
<dbReference type="InterPro" id="IPR052513">
    <property type="entry name" value="Thioester_dehydratase-like"/>
</dbReference>
<gene>
    <name evidence="3" type="ORF">FHX40_3488</name>
</gene>
<organism evidence="3 4">
    <name type="scientific">Thermopolyspora flexuosa</name>
    <dbReference type="NCBI Taxonomy" id="103836"/>
    <lineage>
        <taxon>Bacteria</taxon>
        <taxon>Bacillati</taxon>
        <taxon>Actinomycetota</taxon>
        <taxon>Actinomycetes</taxon>
        <taxon>Streptosporangiales</taxon>
        <taxon>Streptosporangiaceae</taxon>
        <taxon>Thermopolyspora</taxon>
    </lineage>
</organism>
<protein>
    <recommendedName>
        <fullName evidence="5">OB-fold protein</fullName>
    </recommendedName>
</protein>
<dbReference type="AlphaFoldDB" id="A0A543J1Q7"/>
<dbReference type="InterPro" id="IPR022002">
    <property type="entry name" value="ChsH2_Znr"/>
</dbReference>
<dbReference type="PANTHER" id="PTHR34075">
    <property type="entry name" value="BLR3430 PROTEIN"/>
    <property type="match status" value="1"/>
</dbReference>
<evidence type="ECO:0000259" key="2">
    <source>
        <dbReference type="Pfam" id="PF12172"/>
    </source>
</evidence>
<comment type="caution">
    <text evidence="3">The sequence shown here is derived from an EMBL/GenBank/DDBJ whole genome shotgun (WGS) entry which is preliminary data.</text>
</comment>
<accession>A0A543J1Q7</accession>
<name>A0A543J1Q7_9ACTN</name>
<feature type="domain" description="ChsH2 rubredoxin-like zinc ribbon" evidence="2">
    <location>
        <begin position="19"/>
        <end position="52"/>
    </location>
</feature>
<evidence type="ECO:0000259" key="1">
    <source>
        <dbReference type="Pfam" id="PF01796"/>
    </source>
</evidence>
<keyword evidence="4" id="KW-1185">Reference proteome</keyword>
<dbReference type="RefSeq" id="WP_170198872.1">
    <property type="nucleotide sequence ID" value="NZ_BMPV01000005.1"/>
</dbReference>
<dbReference type="Pfam" id="PF01796">
    <property type="entry name" value="OB_ChsH2_C"/>
    <property type="match status" value="1"/>
</dbReference>
<dbReference type="Pfam" id="PF12172">
    <property type="entry name" value="zf-ChsH2"/>
    <property type="match status" value="1"/>
</dbReference>
<evidence type="ECO:0000313" key="3">
    <source>
        <dbReference type="EMBL" id="TQM76742.1"/>
    </source>
</evidence>
<dbReference type="InterPro" id="IPR012340">
    <property type="entry name" value="NA-bd_OB-fold"/>
</dbReference>
<evidence type="ECO:0000313" key="4">
    <source>
        <dbReference type="Proteomes" id="UP000319213"/>
    </source>
</evidence>